<feature type="region of interest" description="Disordered" evidence="1">
    <location>
        <begin position="133"/>
        <end position="167"/>
    </location>
</feature>
<dbReference type="PANTHER" id="PTHR16027:SF6">
    <property type="entry name" value="DILUTE DOMAIN-CONTAINING PROTEIN"/>
    <property type="match status" value="1"/>
</dbReference>
<reference evidence="4" key="1">
    <citation type="submission" date="2017-10" db="EMBL/GenBank/DDBJ databases">
        <title>Rapid genome shrinkage in a self-fertile nematode reveals novel sperm competition proteins.</title>
        <authorList>
            <person name="Yin D."/>
            <person name="Schwarz E.M."/>
            <person name="Thomas C.G."/>
            <person name="Felde R.L."/>
            <person name="Korf I.F."/>
            <person name="Cutter A.D."/>
            <person name="Schartner C.M."/>
            <person name="Ralston E.J."/>
            <person name="Meyer B.J."/>
            <person name="Haag E.S."/>
        </authorList>
    </citation>
    <scope>NUCLEOTIDE SEQUENCE [LARGE SCALE GENOMIC DNA]</scope>
    <source>
        <strain evidence="4">JU1422</strain>
    </source>
</reference>
<dbReference type="CDD" id="cd15470">
    <property type="entry name" value="Myo5_CBD"/>
    <property type="match status" value="1"/>
</dbReference>
<keyword evidence="4" id="KW-1185">Reference proteome</keyword>
<dbReference type="GO" id="GO:0051020">
    <property type="term" value="F:GTPase binding"/>
    <property type="evidence" value="ECO:0007669"/>
    <property type="project" value="TreeGrafter"/>
</dbReference>
<comment type="caution">
    <text evidence="3">The sequence shown here is derived from an EMBL/GenBank/DDBJ whole genome shotgun (WGS) entry which is preliminary data.</text>
</comment>
<proteinExistence type="predicted"/>
<feature type="domain" description="Dilute" evidence="2">
    <location>
        <begin position="307"/>
        <end position="581"/>
    </location>
</feature>
<accession>A0A2G5TLN8</accession>
<organism evidence="3 4">
    <name type="scientific">Caenorhabditis nigoni</name>
    <dbReference type="NCBI Taxonomy" id="1611254"/>
    <lineage>
        <taxon>Eukaryota</taxon>
        <taxon>Metazoa</taxon>
        <taxon>Ecdysozoa</taxon>
        <taxon>Nematoda</taxon>
        <taxon>Chromadorea</taxon>
        <taxon>Rhabditida</taxon>
        <taxon>Rhabditina</taxon>
        <taxon>Rhabditomorpha</taxon>
        <taxon>Rhabditoidea</taxon>
        <taxon>Rhabditidae</taxon>
        <taxon>Peloderinae</taxon>
        <taxon>Caenorhabditis</taxon>
    </lineage>
</organism>
<dbReference type="InterPro" id="IPR052072">
    <property type="entry name" value="Vascular_dev_regulator"/>
</dbReference>
<evidence type="ECO:0000256" key="1">
    <source>
        <dbReference type="SAM" id="MobiDB-lite"/>
    </source>
</evidence>
<sequence length="636" mass="71354">MLEFDEIGTSTPQPSLQSRMASAASSDYYCMTFDEPEEMDDVTLSSSATSKRPSDVSLDEAVRGAHKQTQLLAQQNMDLNDKLTRQSEELAEARAQLRGYSGPLGLGEQELCRGLSPAKSMLSSITTMDSDVVDGFGGGGGDFRRSRRSRPTNIDPPISSSASSSGQSSVYHSLNTSLASQWHWSHVSTPTTGKVSTPSSNRQFVYPPNVNTFYSLRDAVGTLLSQLAQNTSDEEIIRLEAFDKGSVTHSGFLEVYNVPEFARIIVCELKPSLARLLTKNLPAYLLLAAFRNHDEKRDETALTGLFSSVHLVLKDTISRSHDLDLLSLWLVNLWRLFNLLRQYSGEDKQPEWHVANTETQNSYRFKAYDVAPIRDQLKLRIEECYSSLMKKAIEHVFSPKIVPGILQHESSSDLMTAGQDKRDRGGVDSQRKSLDDLLQFMDLVHTKLKTYGGDDVVVKQVIGQMANWMCALALNHMMFRRELCNFEKAIQIKHNVTEIQNWLNGKGLPDCRENLEPLVQACHLLQSRKDASNMDTLCGEMTSRLKPRQVVAILQHYDPSDEMEDGLSPEFLIQIQKKLNERAIANGDPIEDKDTLIMMGTYLPPFNTHPFSYSDFPLETLSLPSCLHMQSVCRLV</sequence>
<evidence type="ECO:0000259" key="2">
    <source>
        <dbReference type="PROSITE" id="PS51126"/>
    </source>
</evidence>
<dbReference type="OrthoDB" id="6108017at2759"/>
<dbReference type="Proteomes" id="UP000230233">
    <property type="component" value="Chromosome V"/>
</dbReference>
<dbReference type="Pfam" id="PF01843">
    <property type="entry name" value="DIL"/>
    <property type="match status" value="1"/>
</dbReference>
<dbReference type="SMART" id="SM01132">
    <property type="entry name" value="DIL"/>
    <property type="match status" value="1"/>
</dbReference>
<evidence type="ECO:0000313" key="3">
    <source>
        <dbReference type="EMBL" id="PIC28204.1"/>
    </source>
</evidence>
<dbReference type="AlphaFoldDB" id="A0A2G5TLN8"/>
<dbReference type="PROSITE" id="PS51126">
    <property type="entry name" value="DILUTE"/>
    <property type="match status" value="1"/>
</dbReference>
<name>A0A2G5TLN8_9PELO</name>
<dbReference type="EMBL" id="PDUG01000005">
    <property type="protein sequence ID" value="PIC28204.1"/>
    <property type="molecule type" value="Genomic_DNA"/>
</dbReference>
<gene>
    <name evidence="3" type="primary">Cnig_chr_V.g20200</name>
    <name evidence="3" type="ORF">B9Z55_020200</name>
</gene>
<dbReference type="PANTHER" id="PTHR16027">
    <property type="entry name" value="DILUTE DOMAIN-CONTAINING PROTEIN YPR089W"/>
    <property type="match status" value="1"/>
</dbReference>
<protein>
    <recommendedName>
        <fullName evidence="2">Dilute domain-containing protein</fullName>
    </recommendedName>
</protein>
<dbReference type="InterPro" id="IPR002710">
    <property type="entry name" value="Dilute_dom"/>
</dbReference>
<evidence type="ECO:0000313" key="4">
    <source>
        <dbReference type="Proteomes" id="UP000230233"/>
    </source>
</evidence>
<dbReference type="STRING" id="1611254.A0A2G5TLN8"/>